<dbReference type="RefSeq" id="WP_232135605.1">
    <property type="nucleotide sequence ID" value="NZ_CP089507.1"/>
</dbReference>
<reference evidence="2" key="2">
    <citation type="journal article" date="2022" name="Syst. Appl. Microbiol.">
        <title>Physiological and genomic characterisation of Luteimonas fraxinea sp. nov., a bacterial species associated with trees tolerant to ash dieback.</title>
        <authorList>
            <person name="Ulrich K."/>
            <person name="Becker R."/>
            <person name="Behrendt U."/>
            <person name="Kube M."/>
            <person name="Schneck V."/>
            <person name="Ulrich A."/>
        </authorList>
    </citation>
    <scope>NUCLEOTIDE SEQUENCE</scope>
    <source>
        <strain evidence="2">A1P009</strain>
    </source>
</reference>
<dbReference type="EMBL" id="JAJQKU010000002">
    <property type="protein sequence ID" value="MCD9096724.1"/>
    <property type="molecule type" value="Genomic_DNA"/>
</dbReference>
<dbReference type="Proteomes" id="UP001430360">
    <property type="component" value="Unassembled WGS sequence"/>
</dbReference>
<dbReference type="InterPro" id="IPR011201">
    <property type="entry name" value="Zinc-ribbon_6_bact"/>
</dbReference>
<proteinExistence type="predicted"/>
<evidence type="ECO:0000313" key="2">
    <source>
        <dbReference type="EMBL" id="MCD9096724.1"/>
    </source>
</evidence>
<evidence type="ECO:0000259" key="1">
    <source>
        <dbReference type="Pfam" id="PF10005"/>
    </source>
</evidence>
<reference evidence="2" key="1">
    <citation type="submission" date="2021-12" db="EMBL/GenBank/DDBJ databases">
        <authorList>
            <person name="Ulrich A."/>
        </authorList>
    </citation>
    <scope>NUCLEOTIDE SEQUENCE</scope>
    <source>
        <strain evidence="2">A1P009</strain>
    </source>
</reference>
<sequence length="365" mass="41187">MQLFKCSHCEQVLYFENTACLRCGKTLGFLPQTLTLEALDLDAGEWVTPARPGARFKFCRNATHSACNWLLPTSDPNGYCLACRHNRTIPNLGDAERLADWQKIEVAKRRLFYTLLRLQLPTPAPGSGDPQPLSFDFLADPKTGPKVMTGHDNGHITIALAEADDAAREATRIAMGELYRTLLGHFRHEIGHYYWDRLVRDAGEDELARCRALFGDDRQSYGDALQRYYDHGAPNDWQAAHVSPYATMHPWEDWAETWAHYLHIVDTLEMASAFGIRIAPDVADDPSMETDLSFDPHRVADIQRLVDAWLPLTWAINSLNRTMGHPDIYPFVIAPPVVEKMAYIHGLIRRARRSAAARPATPVTP</sequence>
<dbReference type="InterPro" id="IPR031321">
    <property type="entry name" value="UCP012641"/>
</dbReference>
<accession>A0ABS8UDD0</accession>
<name>A0ABS8UDD0_9GAMM</name>
<dbReference type="Pfam" id="PF10005">
    <property type="entry name" value="Zn_ribbon_DZR_6"/>
    <property type="match status" value="1"/>
</dbReference>
<protein>
    <submittedName>
        <fullName evidence="2">Zinc-binding peptidase</fullName>
    </submittedName>
</protein>
<organism evidence="2 3">
    <name type="scientific">Luteimonas fraxinea</name>
    <dbReference type="NCBI Taxonomy" id="2901869"/>
    <lineage>
        <taxon>Bacteria</taxon>
        <taxon>Pseudomonadati</taxon>
        <taxon>Pseudomonadota</taxon>
        <taxon>Gammaproteobacteria</taxon>
        <taxon>Lysobacterales</taxon>
        <taxon>Lysobacteraceae</taxon>
        <taxon>Luteimonas</taxon>
    </lineage>
</organism>
<feature type="domain" description="Zinc-ribbon" evidence="1">
    <location>
        <begin position="3"/>
        <end position="92"/>
    </location>
</feature>
<comment type="caution">
    <text evidence="2">The sequence shown here is derived from an EMBL/GenBank/DDBJ whole genome shotgun (WGS) entry which is preliminary data.</text>
</comment>
<keyword evidence="3" id="KW-1185">Reference proteome</keyword>
<dbReference type="PIRSF" id="PIRSF012641">
    <property type="entry name" value="UCP012641"/>
    <property type="match status" value="1"/>
</dbReference>
<gene>
    <name evidence="2" type="ORF">LTT95_07190</name>
</gene>
<dbReference type="Pfam" id="PF15887">
    <property type="entry name" value="Peptidase_Mx"/>
    <property type="match status" value="1"/>
</dbReference>
<evidence type="ECO:0000313" key="3">
    <source>
        <dbReference type="Proteomes" id="UP001430360"/>
    </source>
</evidence>